<proteinExistence type="predicted"/>
<dbReference type="AlphaFoldDB" id="A0A812K394"/>
<dbReference type="Proteomes" id="UP000604046">
    <property type="component" value="Unassembled WGS sequence"/>
</dbReference>
<comment type="caution">
    <text evidence="2">The sequence shown here is derived from an EMBL/GenBank/DDBJ whole genome shotgun (WGS) entry which is preliminary data.</text>
</comment>
<sequence>MGRPCTNLLAQASARLVFPVFKEVTLTGPRLDEDALLGLGILQVITKHWFEGRFPVEMWSFWIYPLRACNNAGLICMLMFFILSGHTAAGVTKWTARLERWLGLYMLMTLTALPAFQTDSMRIDWFFLWLLAAEIMAVGISAASKLLPTSSQSQQILSAAVLVFALIAAAAWTADHSHLDSRYFEIATGWGCSPKLRLTDSWCNLLFGNIDLKFGTWRGGQLCLWAAGFGLGFFALPRLSQELWAKPFMLHVLSRPPVRILALLMAVWLVVHVPAWPYDAELPWWPWPVEPTFRVNLIRATVAFGHALAAVVTLAVAVGPTLGDKEQLAAAEDGA</sequence>
<accession>A0A812K394</accession>
<feature type="transmembrane region" description="Helical" evidence="1">
    <location>
        <begin position="258"/>
        <end position="277"/>
    </location>
</feature>
<protein>
    <submittedName>
        <fullName evidence="2">Uncharacterized protein</fullName>
    </submittedName>
</protein>
<keyword evidence="3" id="KW-1185">Reference proteome</keyword>
<dbReference type="EMBL" id="CAJNDS010000569">
    <property type="protein sequence ID" value="CAE7219584.1"/>
    <property type="molecule type" value="Genomic_DNA"/>
</dbReference>
<evidence type="ECO:0000313" key="2">
    <source>
        <dbReference type="EMBL" id="CAE7219584.1"/>
    </source>
</evidence>
<keyword evidence="1" id="KW-0812">Transmembrane</keyword>
<feature type="transmembrane region" description="Helical" evidence="1">
    <location>
        <begin position="297"/>
        <end position="318"/>
    </location>
</feature>
<name>A0A812K394_9DINO</name>
<feature type="transmembrane region" description="Helical" evidence="1">
    <location>
        <begin position="72"/>
        <end position="89"/>
    </location>
</feature>
<evidence type="ECO:0000256" key="1">
    <source>
        <dbReference type="SAM" id="Phobius"/>
    </source>
</evidence>
<keyword evidence="1" id="KW-1133">Transmembrane helix</keyword>
<reference evidence="2" key="1">
    <citation type="submission" date="2021-02" db="EMBL/GenBank/DDBJ databases">
        <authorList>
            <person name="Dougan E. K."/>
            <person name="Rhodes N."/>
            <person name="Thang M."/>
            <person name="Chan C."/>
        </authorList>
    </citation>
    <scope>NUCLEOTIDE SEQUENCE</scope>
</reference>
<feature type="transmembrane region" description="Helical" evidence="1">
    <location>
        <begin position="156"/>
        <end position="174"/>
    </location>
</feature>
<evidence type="ECO:0000313" key="3">
    <source>
        <dbReference type="Proteomes" id="UP000604046"/>
    </source>
</evidence>
<feature type="transmembrane region" description="Helical" evidence="1">
    <location>
        <begin position="101"/>
        <end position="117"/>
    </location>
</feature>
<feature type="transmembrane region" description="Helical" evidence="1">
    <location>
        <begin position="219"/>
        <end position="237"/>
    </location>
</feature>
<gene>
    <name evidence="2" type="ORF">SNAT2548_LOCUS7974</name>
</gene>
<organism evidence="2 3">
    <name type="scientific">Symbiodinium natans</name>
    <dbReference type="NCBI Taxonomy" id="878477"/>
    <lineage>
        <taxon>Eukaryota</taxon>
        <taxon>Sar</taxon>
        <taxon>Alveolata</taxon>
        <taxon>Dinophyceae</taxon>
        <taxon>Suessiales</taxon>
        <taxon>Symbiodiniaceae</taxon>
        <taxon>Symbiodinium</taxon>
    </lineage>
</organism>
<feature type="transmembrane region" description="Helical" evidence="1">
    <location>
        <begin position="123"/>
        <end position="144"/>
    </location>
</feature>
<keyword evidence="1" id="KW-0472">Membrane</keyword>
<dbReference type="OrthoDB" id="10346535at2759"/>